<dbReference type="InterPro" id="IPR010252">
    <property type="entry name" value="HutF"/>
</dbReference>
<gene>
    <name evidence="3" type="ORF">DN745_14100</name>
</gene>
<dbReference type="EC" id="3.5.3.13" evidence="3"/>
<dbReference type="Gene3D" id="2.30.40.10">
    <property type="entry name" value="Urease, subunit C, domain 1"/>
    <property type="match status" value="1"/>
</dbReference>
<dbReference type="Gene3D" id="3.20.20.140">
    <property type="entry name" value="Metal-dependent hydrolases"/>
    <property type="match status" value="1"/>
</dbReference>
<dbReference type="NCBIfam" id="NF006681">
    <property type="entry name" value="PRK09229.1-2"/>
    <property type="match status" value="1"/>
</dbReference>
<feature type="compositionally biased region" description="Basic and acidic residues" evidence="2">
    <location>
        <begin position="13"/>
        <end position="28"/>
    </location>
</feature>
<evidence type="ECO:0000313" key="3">
    <source>
        <dbReference type="EMBL" id="AWV90398.1"/>
    </source>
</evidence>
<dbReference type="KEGG" id="bsed:DN745_14100"/>
<dbReference type="PANTHER" id="PTHR43794:SF11">
    <property type="entry name" value="AMIDOHYDROLASE-RELATED DOMAIN-CONTAINING PROTEIN"/>
    <property type="match status" value="1"/>
</dbReference>
<proteinExistence type="predicted"/>
<dbReference type="SUPFAM" id="SSF51556">
    <property type="entry name" value="Metallo-dependent hydrolases"/>
    <property type="match status" value="1"/>
</dbReference>
<keyword evidence="1 3" id="KW-0378">Hydrolase</keyword>
<evidence type="ECO:0000256" key="1">
    <source>
        <dbReference type="ARBA" id="ARBA00022801"/>
    </source>
</evidence>
<accession>A0A2Z4FNW3</accession>
<keyword evidence="4" id="KW-1185">Reference proteome</keyword>
<evidence type="ECO:0000313" key="4">
    <source>
        <dbReference type="Proteomes" id="UP000249799"/>
    </source>
</evidence>
<sequence length="497" mass="54881">MAPRIIQNTCPGWRHEAPKTHAPDDATKHPKHTHHSPMKTLYAARYLLDDSQPTAAWIENGHLAVDDAKILGVFGPEAPQQPEFNDFTRVDLGNVAVVPGLVNAHSHAFQRGIRGKTEYLVPGREAEDFWTWRQAMYAAALGYEADKVQQVSKLAFMEMALSGISTVGEFHYLHHQPDGQPYADPNELANRVIAAAKEVGIRIALLRVGYNRAGFGRAAEDEQRRFVEDDVDTYLARLGDLRTRWQDDPLVTVGLAPHSIRAVPENWLRAMGEYAAAEDLALHIHACEQRREIDESLAEYGRAPIAALAEMGLLSERLSIVHGTHLADAEYDLLADARPSIVACPTTERNLGDGFLPAKKLVERGVPICLGSDSHTNIDLWEEMRLVEYHERLRYEKRNVLASAKTPRTADVLWPMGAQNGARALRIPAGTFAPGNHADFVAVDLEHITLLGSDADSLLPNMILSMTPGAVRDVFVGGEKIVEGGRLTRLPSRGKTI</sequence>
<dbReference type="GO" id="GO:0050416">
    <property type="term" value="F:formimidoylglutamate deiminase activity"/>
    <property type="evidence" value="ECO:0007669"/>
    <property type="project" value="UniProtKB-EC"/>
</dbReference>
<dbReference type="Pfam" id="PF01979">
    <property type="entry name" value="Amidohydro_1"/>
    <property type="match status" value="1"/>
</dbReference>
<feature type="region of interest" description="Disordered" evidence="2">
    <location>
        <begin position="1"/>
        <end position="36"/>
    </location>
</feature>
<dbReference type="AlphaFoldDB" id="A0A2Z4FNW3"/>
<protein>
    <submittedName>
        <fullName evidence="3">Formimidoylglutamate deiminase</fullName>
        <ecNumber evidence="3">3.5.3.13</ecNumber>
    </submittedName>
</protein>
<dbReference type="SUPFAM" id="SSF51338">
    <property type="entry name" value="Composite domain of metallo-dependent hydrolases"/>
    <property type="match status" value="1"/>
</dbReference>
<dbReference type="PANTHER" id="PTHR43794">
    <property type="entry name" value="AMINOHYDROLASE SSNA-RELATED"/>
    <property type="match status" value="1"/>
</dbReference>
<dbReference type="InterPro" id="IPR011059">
    <property type="entry name" value="Metal-dep_hydrolase_composite"/>
</dbReference>
<dbReference type="InterPro" id="IPR006680">
    <property type="entry name" value="Amidohydro-rel"/>
</dbReference>
<dbReference type="InterPro" id="IPR050287">
    <property type="entry name" value="MTA/SAH_deaminase"/>
</dbReference>
<dbReference type="RefSeq" id="WP_111335826.1">
    <property type="nucleotide sequence ID" value="NZ_CP030032.1"/>
</dbReference>
<evidence type="ECO:0000256" key="2">
    <source>
        <dbReference type="SAM" id="MobiDB-lite"/>
    </source>
</evidence>
<feature type="compositionally biased region" description="Polar residues" evidence="2">
    <location>
        <begin position="1"/>
        <end position="10"/>
    </location>
</feature>
<dbReference type="OrthoDB" id="9807210at2"/>
<name>A0A2Z4FNW3_9DELT</name>
<dbReference type="EMBL" id="CP030032">
    <property type="protein sequence ID" value="AWV90398.1"/>
    <property type="molecule type" value="Genomic_DNA"/>
</dbReference>
<dbReference type="InterPro" id="IPR032466">
    <property type="entry name" value="Metal_Hydrolase"/>
</dbReference>
<organism evidence="3 4">
    <name type="scientific">Bradymonas sediminis</name>
    <dbReference type="NCBI Taxonomy" id="1548548"/>
    <lineage>
        <taxon>Bacteria</taxon>
        <taxon>Deltaproteobacteria</taxon>
        <taxon>Bradymonadales</taxon>
        <taxon>Bradymonadaceae</taxon>
        <taxon>Bradymonas</taxon>
    </lineage>
</organism>
<reference evidence="3 4" key="1">
    <citation type="submission" date="2018-06" db="EMBL/GenBank/DDBJ databases">
        <title>Lujinxingia sediminis gen. nov. sp. nov., a new facultative anaerobic member of the class Deltaproteobacteria, and proposal of Lujinxingaceae fam. nov.</title>
        <authorList>
            <person name="Guo L.-Y."/>
            <person name="Li C.-M."/>
            <person name="Wang S."/>
            <person name="Du Z.-J."/>
        </authorList>
    </citation>
    <scope>NUCLEOTIDE SEQUENCE [LARGE SCALE GENOMIC DNA]</scope>
    <source>
        <strain evidence="3 4">FA350</strain>
    </source>
</reference>
<dbReference type="NCBIfam" id="TIGR02022">
    <property type="entry name" value="hutF"/>
    <property type="match status" value="1"/>
</dbReference>
<dbReference type="Proteomes" id="UP000249799">
    <property type="component" value="Chromosome"/>
</dbReference>